<evidence type="ECO:0000313" key="5">
    <source>
        <dbReference type="Proteomes" id="UP000199103"/>
    </source>
</evidence>
<evidence type="ECO:0000256" key="1">
    <source>
        <dbReference type="SAM" id="MobiDB-lite"/>
    </source>
</evidence>
<feature type="compositionally biased region" description="Basic and acidic residues" evidence="1">
    <location>
        <begin position="239"/>
        <end position="252"/>
    </location>
</feature>
<dbReference type="PROSITE" id="PS50042">
    <property type="entry name" value="CNMP_BINDING_3"/>
    <property type="match status" value="1"/>
</dbReference>
<feature type="transmembrane region" description="Helical" evidence="2">
    <location>
        <begin position="54"/>
        <end position="70"/>
    </location>
</feature>
<keyword evidence="2" id="KW-1133">Transmembrane helix</keyword>
<gene>
    <name evidence="4" type="ORF">SAMN04489812_0350</name>
</gene>
<dbReference type="OrthoDB" id="3579456at2"/>
<feature type="transmembrane region" description="Helical" evidence="2">
    <location>
        <begin position="123"/>
        <end position="146"/>
    </location>
</feature>
<feature type="transmembrane region" description="Helical" evidence="2">
    <location>
        <begin position="76"/>
        <end position="92"/>
    </location>
</feature>
<sequence length="339" mass="36001">MAIRTAIAGGLAWWVAQLLPGSEPGRYAYFAPMGAVVVTSTSVAATFRELLRSVAALAIGAGLGSLALLVTRPDAFSVAAIIVISVLIAGWSRLGSMRGWVPTVAVLTLVLGVGKPLTYASAYTGLTGLGAGIAATVVVLLPQLVIEPMVAATRRLLSLIINNLQQIQDDLERTGSIGSADGSELETALAQLGDRLRDTEDSGRANLRRRRSRVDDRLQRARAVRALAERLQYFRQRLAEHQSDDRGDRTGRDASSAAGGELARLISGTIALVLRALRDQDGEVDLEAELDEQMSALDEAVQQEPYGAPGLHTASSTVYELRRLGLAARAVLDAGAPWD</sequence>
<feature type="region of interest" description="Disordered" evidence="1">
    <location>
        <begin position="239"/>
        <end position="258"/>
    </location>
</feature>
<dbReference type="EMBL" id="LT629772">
    <property type="protein sequence ID" value="SDR93102.1"/>
    <property type="molecule type" value="Genomic_DNA"/>
</dbReference>
<keyword evidence="2" id="KW-0812">Transmembrane</keyword>
<evidence type="ECO:0000259" key="3">
    <source>
        <dbReference type="PROSITE" id="PS50042"/>
    </source>
</evidence>
<keyword evidence="2" id="KW-0472">Membrane</keyword>
<feature type="transmembrane region" description="Helical" evidence="2">
    <location>
        <begin position="99"/>
        <end position="117"/>
    </location>
</feature>
<organism evidence="4 5">
    <name type="scientific">Microlunatus soli</name>
    <dbReference type="NCBI Taxonomy" id="630515"/>
    <lineage>
        <taxon>Bacteria</taxon>
        <taxon>Bacillati</taxon>
        <taxon>Actinomycetota</taxon>
        <taxon>Actinomycetes</taxon>
        <taxon>Propionibacteriales</taxon>
        <taxon>Propionibacteriaceae</taxon>
        <taxon>Microlunatus</taxon>
    </lineage>
</organism>
<evidence type="ECO:0000313" key="4">
    <source>
        <dbReference type="EMBL" id="SDR93102.1"/>
    </source>
</evidence>
<accession>A0A1H1N2B5</accession>
<dbReference type="Proteomes" id="UP000199103">
    <property type="component" value="Chromosome I"/>
</dbReference>
<feature type="domain" description="Cyclic nucleotide-binding" evidence="3">
    <location>
        <begin position="22"/>
        <end position="80"/>
    </location>
</feature>
<evidence type="ECO:0000256" key="2">
    <source>
        <dbReference type="SAM" id="Phobius"/>
    </source>
</evidence>
<keyword evidence="5" id="KW-1185">Reference proteome</keyword>
<name>A0A1H1N2B5_9ACTN</name>
<dbReference type="STRING" id="630515.SAMN04489812_0350"/>
<reference evidence="4 5" key="1">
    <citation type="submission" date="2016-10" db="EMBL/GenBank/DDBJ databases">
        <authorList>
            <person name="de Groot N.N."/>
        </authorList>
    </citation>
    <scope>NUCLEOTIDE SEQUENCE [LARGE SCALE GENOMIC DNA]</scope>
    <source>
        <strain evidence="4 5">DSM 21800</strain>
    </source>
</reference>
<protein>
    <recommendedName>
        <fullName evidence="3">Cyclic nucleotide-binding domain-containing protein</fullName>
    </recommendedName>
</protein>
<dbReference type="InterPro" id="IPR000595">
    <property type="entry name" value="cNMP-bd_dom"/>
</dbReference>
<dbReference type="AlphaFoldDB" id="A0A1H1N2B5"/>
<proteinExistence type="predicted"/>
<dbReference type="RefSeq" id="WP_157683148.1">
    <property type="nucleotide sequence ID" value="NZ_LT629772.1"/>
</dbReference>